<gene>
    <name evidence="2" type="ORF">D1868_08855</name>
</gene>
<dbReference type="Pfam" id="PF00499">
    <property type="entry name" value="Oxidored_q3"/>
    <property type="match status" value="1"/>
</dbReference>
<feature type="transmembrane region" description="Helical" evidence="1">
    <location>
        <begin position="142"/>
        <end position="164"/>
    </location>
</feature>
<feature type="transmembrane region" description="Helical" evidence="1">
    <location>
        <begin position="33"/>
        <end position="53"/>
    </location>
</feature>
<dbReference type="AlphaFoldDB" id="A0A650CQS7"/>
<feature type="transmembrane region" description="Helical" evidence="1">
    <location>
        <begin position="59"/>
        <end position="84"/>
    </location>
</feature>
<name>A0A650CQS7_9CREN</name>
<protein>
    <submittedName>
        <fullName evidence="2">NADH-quinone oxidoreductase subunit J</fullName>
    </submittedName>
</protein>
<evidence type="ECO:0000313" key="3">
    <source>
        <dbReference type="Proteomes" id="UP000423396"/>
    </source>
</evidence>
<sequence length="169" mass="18363">MFQTNDLQIMLFLLFSILSIASAIFITRQRNVFYASIGLAFLGISIAVLIALLSPSAYAFYSVFHLLLYVGSAVVFLSISLVILRGLEVKEVQIPWAGVAAVIVGALVYIGLFVTFSSISPASAESTVFSLVKFANTFLQQYWFPTVILIVALLTTVIEALSLARGEKA</sequence>
<reference evidence="2 3" key="1">
    <citation type="submission" date="2019-10" db="EMBL/GenBank/DDBJ databases">
        <title>Genome Sequences from Six Type Strain Members of the Archaeal Family Sulfolobaceae: Acidianus ambivalens, Acidianus infernus, Metallosphaera prunae, Stygiolobus azoricus, Sulfolobus metallicus, and Sulfurisphaera ohwakuensis.</title>
        <authorList>
            <person name="Counts J.A."/>
            <person name="Kelly R.M."/>
        </authorList>
    </citation>
    <scope>NUCLEOTIDE SEQUENCE [LARGE SCALE GENOMIC DNA]</scope>
    <source>
        <strain evidence="2 3">FC6</strain>
    </source>
</reference>
<dbReference type="RefSeq" id="WP_156007527.1">
    <property type="nucleotide sequence ID" value="NZ_CP045483.1"/>
</dbReference>
<organism evidence="2 3">
    <name type="scientific">Stygiolobus azoricus</name>
    <dbReference type="NCBI Taxonomy" id="41675"/>
    <lineage>
        <taxon>Archaea</taxon>
        <taxon>Thermoproteota</taxon>
        <taxon>Thermoprotei</taxon>
        <taxon>Sulfolobales</taxon>
        <taxon>Sulfolobaceae</taxon>
        <taxon>Stygiolobus</taxon>
    </lineage>
</organism>
<proteinExistence type="predicted"/>
<keyword evidence="1" id="KW-1133">Transmembrane helix</keyword>
<evidence type="ECO:0000313" key="2">
    <source>
        <dbReference type="EMBL" id="QGR20085.1"/>
    </source>
</evidence>
<keyword evidence="1" id="KW-0472">Membrane</keyword>
<dbReference type="GeneID" id="42799175"/>
<dbReference type="GO" id="GO:0008137">
    <property type="term" value="F:NADH dehydrogenase (ubiquinone) activity"/>
    <property type="evidence" value="ECO:0007669"/>
    <property type="project" value="InterPro"/>
</dbReference>
<dbReference type="Proteomes" id="UP000423396">
    <property type="component" value="Chromosome"/>
</dbReference>
<feature type="transmembrane region" description="Helical" evidence="1">
    <location>
        <begin position="96"/>
        <end position="122"/>
    </location>
</feature>
<dbReference type="InterPro" id="IPR001457">
    <property type="entry name" value="NADH_UbQ/plastoQ_OxRdtase_su6"/>
</dbReference>
<accession>A0A650CQS7</accession>
<feature type="transmembrane region" description="Helical" evidence="1">
    <location>
        <begin position="6"/>
        <end position="26"/>
    </location>
</feature>
<keyword evidence="1" id="KW-0812">Transmembrane</keyword>
<dbReference type="OrthoDB" id="37055at2157"/>
<keyword evidence="3" id="KW-1185">Reference proteome</keyword>
<dbReference type="Gene3D" id="1.20.120.1200">
    <property type="entry name" value="NADH-ubiquinone/plastoquinone oxidoreductase chain 6, subunit NuoJ"/>
    <property type="match status" value="1"/>
</dbReference>
<evidence type="ECO:0000256" key="1">
    <source>
        <dbReference type="SAM" id="Phobius"/>
    </source>
</evidence>
<dbReference type="InterPro" id="IPR042106">
    <property type="entry name" value="Nuo/plastoQ_OxRdtase_6_NuoJ"/>
</dbReference>
<dbReference type="KEGG" id="sazo:D1868_08855"/>
<dbReference type="EMBL" id="CP045483">
    <property type="protein sequence ID" value="QGR20085.1"/>
    <property type="molecule type" value="Genomic_DNA"/>
</dbReference>